<keyword evidence="6 9" id="KW-0539">Nucleus</keyword>
<dbReference type="GeneID" id="27329069"/>
<proteinExistence type="inferred from homology"/>
<dbReference type="InterPro" id="IPR015871">
    <property type="entry name" value="TFIIA_gsu_C"/>
</dbReference>
<keyword evidence="4 9" id="KW-0805">Transcription regulation</keyword>
<accession>A0A0D1Z171</accession>
<keyword evidence="12" id="KW-0648">Protein biosynthesis</keyword>
<sequence length="113" mass="12652">MAAAAQQYYELYRGSSIGASLIDTIDDLINDGRIEPQLAMKILANFDRAIADNLAEKVKSRLTFKGHLETYRFCDDVWTFLVKNVKFKSDGGQEFQADKVKIVSCNSKKPGEA</sequence>
<dbReference type="STRING" id="91928.A0A0D1Z171"/>
<dbReference type="Gene3D" id="1.10.287.190">
    <property type="entry name" value="Transcription factor IIA gamma subunit, alpha-helical domain"/>
    <property type="match status" value="1"/>
</dbReference>
<comment type="function">
    <text evidence="7">TFIIA is a component of the transcription machinery of RNA polymerase II and plays an important role in transcriptional activation. TFIIA in a complex with TBP mediates transcriptional activity.</text>
</comment>
<dbReference type="Pfam" id="PF02268">
    <property type="entry name" value="TFIIA_gamma_N"/>
    <property type="match status" value="1"/>
</dbReference>
<dbReference type="SUPFAM" id="SSF47396">
    <property type="entry name" value="Transcription factor IIA (TFIIA), alpha-helical domain"/>
    <property type="match status" value="1"/>
</dbReference>
<dbReference type="CDD" id="cd10145">
    <property type="entry name" value="TFIIA_gamma_N"/>
    <property type="match status" value="1"/>
</dbReference>
<comment type="subcellular location">
    <subcellularLocation>
        <location evidence="1 9">Nucleus</location>
    </subcellularLocation>
</comment>
<evidence type="ECO:0000256" key="2">
    <source>
        <dbReference type="ARBA" id="ARBA00007675"/>
    </source>
</evidence>
<dbReference type="InterPro" id="IPR015872">
    <property type="entry name" value="TFIIA_gsu_N"/>
</dbReference>
<dbReference type="GO" id="GO:0005672">
    <property type="term" value="C:transcription factor TFIIA complex"/>
    <property type="evidence" value="ECO:0007669"/>
    <property type="project" value="InterPro"/>
</dbReference>
<gene>
    <name evidence="12" type="ORF">PV08_01986</name>
</gene>
<dbReference type="CDD" id="cd10014">
    <property type="entry name" value="TFIIA_gamma_C"/>
    <property type="match status" value="1"/>
</dbReference>
<dbReference type="PIRSF" id="PIRSF009415">
    <property type="entry name" value="Hum_TFIIA_gamma"/>
    <property type="match status" value="1"/>
</dbReference>
<dbReference type="GO" id="GO:0003743">
    <property type="term" value="F:translation initiation factor activity"/>
    <property type="evidence" value="ECO:0007669"/>
    <property type="project" value="UniProtKB-KW"/>
</dbReference>
<evidence type="ECO:0000256" key="7">
    <source>
        <dbReference type="ARBA" id="ARBA00024733"/>
    </source>
</evidence>
<comment type="subunit">
    <text evidence="8">TFIIA is a heterodimer composed of the large TOA1 and the small TOA2 subunits.</text>
</comment>
<dbReference type="VEuPathDB" id="FungiDB:PV08_01986"/>
<dbReference type="Proteomes" id="UP000053328">
    <property type="component" value="Unassembled WGS sequence"/>
</dbReference>
<keyword evidence="13" id="KW-1185">Reference proteome</keyword>
<dbReference type="Gene3D" id="2.30.18.10">
    <property type="entry name" value="Transcription factor IIA (TFIIA), beta-barrel domain"/>
    <property type="match status" value="1"/>
</dbReference>
<protein>
    <recommendedName>
        <fullName evidence="3 9">Transcription initiation factor IIA subunit 2</fullName>
    </recommendedName>
</protein>
<dbReference type="GO" id="GO:0006367">
    <property type="term" value="P:transcription initiation at RNA polymerase II promoter"/>
    <property type="evidence" value="ECO:0007669"/>
    <property type="project" value="InterPro"/>
</dbReference>
<dbReference type="FunFam" id="1.10.287.190:FF:000001">
    <property type="entry name" value="Transcription initiation factor IIA subunit 2"/>
    <property type="match status" value="1"/>
</dbReference>
<evidence type="ECO:0000256" key="3">
    <source>
        <dbReference type="ARBA" id="ARBA00019928"/>
    </source>
</evidence>
<dbReference type="InterPro" id="IPR009088">
    <property type="entry name" value="TFIIA_b-brl"/>
</dbReference>
<dbReference type="RefSeq" id="XP_016241622.1">
    <property type="nucleotide sequence ID" value="XM_016376346.1"/>
</dbReference>
<evidence type="ECO:0000256" key="5">
    <source>
        <dbReference type="ARBA" id="ARBA00023163"/>
    </source>
</evidence>
<dbReference type="PANTHER" id="PTHR10966">
    <property type="entry name" value="TRANSCRIPTION INITIATION FACTOR IIA SUBUNIT 2"/>
    <property type="match status" value="1"/>
</dbReference>
<dbReference type="Pfam" id="PF02751">
    <property type="entry name" value="TFIIA_gamma_C"/>
    <property type="match status" value="1"/>
</dbReference>
<dbReference type="AlphaFoldDB" id="A0A0D1Z171"/>
<comment type="similarity">
    <text evidence="2 9">Belongs to the TFIIA subunit 2 family.</text>
</comment>
<feature type="domain" description="Transcription initiation factor IIA gamma subunit N-terminal" evidence="10">
    <location>
        <begin position="8"/>
        <end position="54"/>
    </location>
</feature>
<feature type="domain" description="Transcription initiation factor IIA gamma subunit C-terminal" evidence="11">
    <location>
        <begin position="65"/>
        <end position="107"/>
    </location>
</feature>
<evidence type="ECO:0000313" key="12">
    <source>
        <dbReference type="EMBL" id="KIW21406.1"/>
    </source>
</evidence>
<evidence type="ECO:0000256" key="4">
    <source>
        <dbReference type="ARBA" id="ARBA00023015"/>
    </source>
</evidence>
<dbReference type="EMBL" id="KN847492">
    <property type="protein sequence ID" value="KIW21406.1"/>
    <property type="molecule type" value="Genomic_DNA"/>
</dbReference>
<organism evidence="12 13">
    <name type="scientific">Exophiala spinifera</name>
    <dbReference type="NCBI Taxonomy" id="91928"/>
    <lineage>
        <taxon>Eukaryota</taxon>
        <taxon>Fungi</taxon>
        <taxon>Dikarya</taxon>
        <taxon>Ascomycota</taxon>
        <taxon>Pezizomycotina</taxon>
        <taxon>Eurotiomycetes</taxon>
        <taxon>Chaetothyriomycetidae</taxon>
        <taxon>Chaetothyriales</taxon>
        <taxon>Herpotrichiellaceae</taxon>
        <taxon>Exophiala</taxon>
    </lineage>
</organism>
<dbReference type="HOGENOM" id="CLU_112964_3_1_1"/>
<name>A0A0D1Z171_9EURO</name>
<dbReference type="SUPFAM" id="SSF50784">
    <property type="entry name" value="Transcription factor IIA (TFIIA), beta-barrel domain"/>
    <property type="match status" value="1"/>
</dbReference>
<evidence type="ECO:0000256" key="1">
    <source>
        <dbReference type="ARBA" id="ARBA00004123"/>
    </source>
</evidence>
<reference evidence="12 13" key="1">
    <citation type="submission" date="2015-01" db="EMBL/GenBank/DDBJ databases">
        <title>The Genome Sequence of Exophiala spinifera CBS89968.</title>
        <authorList>
            <consortium name="The Broad Institute Genomics Platform"/>
            <person name="Cuomo C."/>
            <person name="de Hoog S."/>
            <person name="Gorbushina A."/>
            <person name="Stielow B."/>
            <person name="Teixiera M."/>
            <person name="Abouelleil A."/>
            <person name="Chapman S.B."/>
            <person name="Priest M."/>
            <person name="Young S.K."/>
            <person name="Wortman J."/>
            <person name="Nusbaum C."/>
            <person name="Birren B."/>
        </authorList>
    </citation>
    <scope>NUCLEOTIDE SEQUENCE [LARGE SCALE GENOMIC DNA]</scope>
    <source>
        <strain evidence="12 13">CBS 89968</strain>
    </source>
</reference>
<evidence type="ECO:0000256" key="8">
    <source>
        <dbReference type="ARBA" id="ARBA00063181"/>
    </source>
</evidence>
<evidence type="ECO:0000259" key="10">
    <source>
        <dbReference type="Pfam" id="PF02268"/>
    </source>
</evidence>
<evidence type="ECO:0000259" key="11">
    <source>
        <dbReference type="Pfam" id="PF02751"/>
    </source>
</evidence>
<dbReference type="InterPro" id="IPR003194">
    <property type="entry name" value="TFIIA_gsu"/>
</dbReference>
<evidence type="ECO:0000313" key="13">
    <source>
        <dbReference type="Proteomes" id="UP000053328"/>
    </source>
</evidence>
<evidence type="ECO:0000256" key="9">
    <source>
        <dbReference type="PIRNR" id="PIRNR009415"/>
    </source>
</evidence>
<dbReference type="InterPro" id="IPR009083">
    <property type="entry name" value="TFIIA_a-hlx"/>
</dbReference>
<keyword evidence="5 9" id="KW-0804">Transcription</keyword>
<dbReference type="FunFam" id="2.30.18.10:FF:000003">
    <property type="entry name" value="Transcription initiation factor IIA subunit 2"/>
    <property type="match status" value="1"/>
</dbReference>
<evidence type="ECO:0000256" key="6">
    <source>
        <dbReference type="ARBA" id="ARBA00023242"/>
    </source>
</evidence>
<keyword evidence="12" id="KW-0396">Initiation factor</keyword>
<dbReference type="OrthoDB" id="586585at2759"/>